<accession>A0ABS4WAQ2</accession>
<dbReference type="EMBL" id="JAGIOE010000001">
    <property type="protein sequence ID" value="MBP2373280.1"/>
    <property type="molecule type" value="Genomic_DNA"/>
</dbReference>
<dbReference type="RefSeq" id="WP_209906481.1">
    <property type="nucleotide sequence ID" value="NZ_BAAAMI010000024.1"/>
</dbReference>
<feature type="transmembrane region" description="Helical" evidence="1">
    <location>
        <begin position="75"/>
        <end position="95"/>
    </location>
</feature>
<protein>
    <submittedName>
        <fullName evidence="2">Membrane protein</fullName>
    </submittedName>
</protein>
<dbReference type="InterPro" id="IPR021125">
    <property type="entry name" value="DUF2127"/>
</dbReference>
<dbReference type="InterPro" id="IPR014591">
    <property type="entry name" value="UCP034455"/>
</dbReference>
<evidence type="ECO:0000313" key="2">
    <source>
        <dbReference type="EMBL" id="MBP2373280.1"/>
    </source>
</evidence>
<sequence length="169" mass="18751">MRNLDWWGRLFWVGVIGKGLDGLAEVIGGLLLLFASPGTLNHLVLLLTREELSEDPTDFIATHLLHVASGLTDQGITFAAVYLLIHGAVKIALVTALLRKQFWAYPWMIAMLLAFIAYQGYELVVAPTGGLWALTIFDAAVTVLTWHEYRRHKRRHDLASDPAHHVGSG</sequence>
<keyword evidence="1" id="KW-0472">Membrane</keyword>
<gene>
    <name evidence="2" type="ORF">JOF46_001192</name>
</gene>
<dbReference type="Proteomes" id="UP000766570">
    <property type="component" value="Unassembled WGS sequence"/>
</dbReference>
<evidence type="ECO:0000313" key="3">
    <source>
        <dbReference type="Proteomes" id="UP000766570"/>
    </source>
</evidence>
<name>A0ABS4WAQ2_9MICC</name>
<feature type="transmembrane region" description="Helical" evidence="1">
    <location>
        <begin position="12"/>
        <end position="35"/>
    </location>
</feature>
<proteinExistence type="predicted"/>
<organism evidence="2 3">
    <name type="scientific">Paeniglutamicibacter psychrophenolicus</name>
    <dbReference type="NCBI Taxonomy" id="257454"/>
    <lineage>
        <taxon>Bacteria</taxon>
        <taxon>Bacillati</taxon>
        <taxon>Actinomycetota</taxon>
        <taxon>Actinomycetes</taxon>
        <taxon>Micrococcales</taxon>
        <taxon>Micrococcaceae</taxon>
        <taxon>Paeniglutamicibacter</taxon>
    </lineage>
</organism>
<evidence type="ECO:0000256" key="1">
    <source>
        <dbReference type="SAM" id="Phobius"/>
    </source>
</evidence>
<comment type="caution">
    <text evidence="2">The sequence shown here is derived from an EMBL/GenBank/DDBJ whole genome shotgun (WGS) entry which is preliminary data.</text>
</comment>
<feature type="transmembrane region" description="Helical" evidence="1">
    <location>
        <begin position="124"/>
        <end position="146"/>
    </location>
</feature>
<feature type="transmembrane region" description="Helical" evidence="1">
    <location>
        <begin position="102"/>
        <end position="118"/>
    </location>
</feature>
<keyword evidence="3" id="KW-1185">Reference proteome</keyword>
<dbReference type="Pfam" id="PF09900">
    <property type="entry name" value="DUF2127"/>
    <property type="match status" value="1"/>
</dbReference>
<dbReference type="PIRSF" id="PIRSF034455">
    <property type="entry name" value="UCP034455"/>
    <property type="match status" value="1"/>
</dbReference>
<keyword evidence="1" id="KW-1133">Transmembrane helix</keyword>
<keyword evidence="1" id="KW-0812">Transmembrane</keyword>
<reference evidence="2 3" key="1">
    <citation type="submission" date="2021-03" db="EMBL/GenBank/DDBJ databases">
        <title>Sequencing the genomes of 1000 actinobacteria strains.</title>
        <authorList>
            <person name="Klenk H.-P."/>
        </authorList>
    </citation>
    <scope>NUCLEOTIDE SEQUENCE [LARGE SCALE GENOMIC DNA]</scope>
    <source>
        <strain evidence="2 3">DSM 15454</strain>
    </source>
</reference>